<feature type="transmembrane region" description="Helical" evidence="1">
    <location>
        <begin position="210"/>
        <end position="235"/>
    </location>
</feature>
<reference evidence="2" key="1">
    <citation type="submission" date="2020-05" db="EMBL/GenBank/DDBJ databases">
        <authorList>
            <person name="Chiriac C."/>
            <person name="Salcher M."/>
            <person name="Ghai R."/>
            <person name="Kavagutti S V."/>
        </authorList>
    </citation>
    <scope>NUCLEOTIDE SEQUENCE</scope>
</reference>
<dbReference type="AlphaFoldDB" id="A0A6J6CZB7"/>
<name>A0A6J6CZB7_9ZZZZ</name>
<feature type="transmembrane region" description="Helical" evidence="1">
    <location>
        <begin position="7"/>
        <end position="29"/>
    </location>
</feature>
<feature type="transmembrane region" description="Helical" evidence="1">
    <location>
        <begin position="83"/>
        <end position="103"/>
    </location>
</feature>
<organism evidence="2">
    <name type="scientific">freshwater metagenome</name>
    <dbReference type="NCBI Taxonomy" id="449393"/>
    <lineage>
        <taxon>unclassified sequences</taxon>
        <taxon>metagenomes</taxon>
        <taxon>ecological metagenomes</taxon>
    </lineage>
</organism>
<sequence>MRFNRTIVIAMSALEAALAVAIGLAIPLIPLTLMWVTRLDSGLGWDVYWRASSDIWLLGHGVDILVKLDPALSTALGVPGTDAPFFVSLAPLAFALITVLLGVRLGRRAVEAGTAYIGPAAGIMTFFGLAILIVLSADHPAVSPSLAQSVVLPGLVFAIGVVIGARGEIGRSGGRAEQIQLALTKWLTGLPQGFRAVVSMSIAGGGIATAALVAVAGITLSVALVGNFATIVSLYEGLQGGVAGSMAITAIELLYMPVFVVWVAAWFVGPGFAIGTGSSVTPMGSSLGPVPSIPIFGALPPAQLAFGFICLVVPVAVGFLAGYAVRGRTLVAYKFAEGRQARLMRAVTPLGIAVCGGVLLGGLAWLASGSIGPGRLVDVGPNLWIVAGVFAAELLVASALGMAAPRPSRRSR</sequence>
<evidence type="ECO:0000313" key="2">
    <source>
        <dbReference type="EMBL" id="CAB4557051.1"/>
    </source>
</evidence>
<keyword evidence="1" id="KW-0812">Transmembrane</keyword>
<keyword evidence="1" id="KW-0472">Membrane</keyword>
<dbReference type="EMBL" id="CAEZTD010000023">
    <property type="protein sequence ID" value="CAB4557051.1"/>
    <property type="molecule type" value="Genomic_DNA"/>
</dbReference>
<proteinExistence type="predicted"/>
<gene>
    <name evidence="2" type="ORF">UFOPK1591_00455</name>
</gene>
<protein>
    <submittedName>
        <fullName evidence="2">Unannotated protein</fullName>
    </submittedName>
</protein>
<dbReference type="Pfam" id="PF19877">
    <property type="entry name" value="DUF6350"/>
    <property type="match status" value="1"/>
</dbReference>
<feature type="transmembrane region" description="Helical" evidence="1">
    <location>
        <begin position="346"/>
        <end position="371"/>
    </location>
</feature>
<accession>A0A6J6CZB7</accession>
<evidence type="ECO:0000256" key="1">
    <source>
        <dbReference type="SAM" id="Phobius"/>
    </source>
</evidence>
<feature type="transmembrane region" description="Helical" evidence="1">
    <location>
        <begin position="115"/>
        <end position="134"/>
    </location>
</feature>
<feature type="transmembrane region" description="Helical" evidence="1">
    <location>
        <begin position="146"/>
        <end position="165"/>
    </location>
</feature>
<feature type="transmembrane region" description="Helical" evidence="1">
    <location>
        <begin position="304"/>
        <end position="325"/>
    </location>
</feature>
<dbReference type="InterPro" id="IPR045931">
    <property type="entry name" value="DUF6350"/>
</dbReference>
<keyword evidence="1" id="KW-1133">Transmembrane helix</keyword>
<feature type="transmembrane region" description="Helical" evidence="1">
    <location>
        <begin position="383"/>
        <end position="404"/>
    </location>
</feature>